<comment type="caution">
    <text evidence="1">The sequence shown here is derived from an EMBL/GenBank/DDBJ whole genome shotgun (WGS) entry which is preliminary data.</text>
</comment>
<reference evidence="1" key="2">
    <citation type="submission" date="2021-08" db="EMBL/GenBank/DDBJ databases">
        <authorList>
            <person name="Tani A."/>
            <person name="Ola A."/>
            <person name="Ogura Y."/>
            <person name="Katsura K."/>
            <person name="Hayashi T."/>
        </authorList>
    </citation>
    <scope>NUCLEOTIDE SEQUENCE</scope>
    <source>
        <strain evidence="1">KCTC 52305</strain>
    </source>
</reference>
<proteinExistence type="predicted"/>
<protein>
    <submittedName>
        <fullName evidence="1">Uncharacterized protein</fullName>
    </submittedName>
</protein>
<accession>A0ABQ4R664</accession>
<gene>
    <name evidence="1" type="ORF">OPKNFCMD_5973</name>
</gene>
<name>A0ABQ4R664_9HYPH</name>
<evidence type="ECO:0000313" key="2">
    <source>
        <dbReference type="Proteomes" id="UP001055167"/>
    </source>
</evidence>
<keyword evidence="2" id="KW-1185">Reference proteome</keyword>
<organism evidence="1 2">
    <name type="scientific">Methylobacterium crusticola</name>
    <dbReference type="NCBI Taxonomy" id="1697972"/>
    <lineage>
        <taxon>Bacteria</taxon>
        <taxon>Pseudomonadati</taxon>
        <taxon>Pseudomonadota</taxon>
        <taxon>Alphaproteobacteria</taxon>
        <taxon>Hyphomicrobiales</taxon>
        <taxon>Methylobacteriaceae</taxon>
        <taxon>Methylobacterium</taxon>
    </lineage>
</organism>
<dbReference type="EMBL" id="BPQH01000026">
    <property type="protein sequence ID" value="GJD53202.1"/>
    <property type="molecule type" value="Genomic_DNA"/>
</dbReference>
<sequence length="65" mass="7160">MSVYARRRGLAFEAAVEVSLDPFAIAWIDDRNDDDEERIGMPVMCDGALLFMTDTGRAAQIPAPT</sequence>
<reference evidence="1" key="1">
    <citation type="journal article" date="2021" name="Front. Microbiol.">
        <title>Comprehensive Comparative Genomics and Phenotyping of Methylobacterium Species.</title>
        <authorList>
            <person name="Alessa O."/>
            <person name="Ogura Y."/>
            <person name="Fujitani Y."/>
            <person name="Takami H."/>
            <person name="Hayashi T."/>
            <person name="Sahin N."/>
            <person name="Tani A."/>
        </authorList>
    </citation>
    <scope>NUCLEOTIDE SEQUENCE</scope>
    <source>
        <strain evidence="1">KCTC 52305</strain>
    </source>
</reference>
<dbReference type="RefSeq" id="WP_128564439.1">
    <property type="nucleotide sequence ID" value="NZ_BPQH01000026.1"/>
</dbReference>
<evidence type="ECO:0000313" key="1">
    <source>
        <dbReference type="EMBL" id="GJD53202.1"/>
    </source>
</evidence>
<dbReference type="Proteomes" id="UP001055167">
    <property type="component" value="Unassembled WGS sequence"/>
</dbReference>